<evidence type="ECO:0000313" key="5">
    <source>
        <dbReference type="Proteomes" id="UP000000233"/>
    </source>
</evidence>
<dbReference type="EMBL" id="CP000304">
    <property type="protein sequence ID" value="ABP79263.1"/>
    <property type="molecule type" value="Genomic_DNA"/>
</dbReference>
<dbReference type="InterPro" id="IPR029001">
    <property type="entry name" value="ITPase-like_fam"/>
</dbReference>
<dbReference type="AlphaFoldDB" id="A4VJW2"/>
<evidence type="ECO:0000256" key="2">
    <source>
        <dbReference type="ARBA" id="ARBA00022801"/>
    </source>
</evidence>
<proteinExistence type="inferred from homology"/>
<reference evidence="4 5" key="1">
    <citation type="journal article" date="2008" name="Proc. Natl. Acad. Sci. U.S.A.">
        <title>Nitrogen fixation island and rhizosphere competence traits in the genome of root-associated Pseudomonas stutzeri A1501.</title>
        <authorList>
            <person name="Yan Y."/>
            <person name="Yang J."/>
            <person name="Dou Y."/>
            <person name="Chen M."/>
            <person name="Ping S."/>
            <person name="Peng J."/>
            <person name="Lu W."/>
            <person name="Zhang W."/>
            <person name="Yao Z."/>
            <person name="Li H."/>
            <person name="Liu W."/>
            <person name="He S."/>
            <person name="Geng L."/>
            <person name="Zhang X."/>
            <person name="Yang F."/>
            <person name="Yu H."/>
            <person name="Zhan Y."/>
            <person name="Li D."/>
            <person name="Lin Z."/>
            <person name="Wang Y."/>
            <person name="Elmerich C."/>
            <person name="Lin M."/>
            <person name="Jin Q."/>
        </authorList>
    </citation>
    <scope>NUCLEOTIDE SEQUENCE [LARGE SCALE GENOMIC DNA]</scope>
    <source>
        <strain evidence="4 5">A1501</strain>
    </source>
</reference>
<comment type="similarity">
    <text evidence="1">Belongs to the HAM1 NTPase family.</text>
</comment>
<evidence type="ECO:0000313" key="4">
    <source>
        <dbReference type="EMBL" id="ABP79263.1"/>
    </source>
</evidence>
<name>A4VJW2_STUS1</name>
<keyword evidence="5" id="KW-1185">Reference proteome</keyword>
<dbReference type="eggNOG" id="COG0127">
    <property type="taxonomic scope" value="Bacteria"/>
</dbReference>
<evidence type="ECO:0000256" key="1">
    <source>
        <dbReference type="ARBA" id="ARBA00008023"/>
    </source>
</evidence>
<dbReference type="PANTHER" id="PTHR11067">
    <property type="entry name" value="INOSINE TRIPHOSPHATE PYROPHOSPHATASE/HAM1 PROTEIN"/>
    <property type="match status" value="1"/>
</dbReference>
<accession>A4VJW2</accession>
<dbReference type="GO" id="GO:0009117">
    <property type="term" value="P:nucleotide metabolic process"/>
    <property type="evidence" value="ECO:0007669"/>
    <property type="project" value="UniProtKB-KW"/>
</dbReference>
<protein>
    <submittedName>
        <fullName evidence="4">Nucleoside-triphosphatase</fullName>
    </submittedName>
</protein>
<dbReference type="CDD" id="cd00515">
    <property type="entry name" value="HAM1"/>
    <property type="match status" value="1"/>
</dbReference>
<dbReference type="InterPro" id="IPR002637">
    <property type="entry name" value="RdgB/HAM1"/>
</dbReference>
<dbReference type="KEGG" id="psa:PST_1578"/>
<keyword evidence="2" id="KW-0378">Hydrolase</keyword>
<dbReference type="SUPFAM" id="SSF52972">
    <property type="entry name" value="ITPase-like"/>
    <property type="match status" value="1"/>
</dbReference>
<dbReference type="GO" id="GO:0005737">
    <property type="term" value="C:cytoplasm"/>
    <property type="evidence" value="ECO:0007669"/>
    <property type="project" value="TreeGrafter"/>
</dbReference>
<dbReference type="Proteomes" id="UP000000233">
    <property type="component" value="Chromosome"/>
</dbReference>
<dbReference type="Pfam" id="PF01725">
    <property type="entry name" value="Ham1p_like"/>
    <property type="match status" value="1"/>
</dbReference>
<gene>
    <name evidence="4" type="ordered locus">PST_1578</name>
</gene>
<dbReference type="HOGENOM" id="CLU_082080_1_0_6"/>
<organism evidence="4 5">
    <name type="scientific">Stutzerimonas stutzeri (strain A1501)</name>
    <name type="common">Pseudomonas stutzeri</name>
    <dbReference type="NCBI Taxonomy" id="379731"/>
    <lineage>
        <taxon>Bacteria</taxon>
        <taxon>Pseudomonadati</taxon>
        <taxon>Pseudomonadota</taxon>
        <taxon>Gammaproteobacteria</taxon>
        <taxon>Pseudomonadales</taxon>
        <taxon>Pseudomonadaceae</taxon>
        <taxon>Stutzerimonas</taxon>
    </lineage>
</organism>
<dbReference type="GO" id="GO:0009143">
    <property type="term" value="P:nucleoside triphosphate catabolic process"/>
    <property type="evidence" value="ECO:0007669"/>
    <property type="project" value="InterPro"/>
</dbReference>
<dbReference type="PANTHER" id="PTHR11067:SF9">
    <property type="entry name" value="INOSINE TRIPHOSPHATE PYROPHOSPHATASE"/>
    <property type="match status" value="1"/>
</dbReference>
<dbReference type="Gene3D" id="3.90.950.10">
    <property type="match status" value="1"/>
</dbReference>
<dbReference type="GO" id="GO:0047429">
    <property type="term" value="F:nucleoside triphosphate diphosphatase activity"/>
    <property type="evidence" value="ECO:0007669"/>
    <property type="project" value="InterPro"/>
</dbReference>
<evidence type="ECO:0000256" key="3">
    <source>
        <dbReference type="ARBA" id="ARBA00023080"/>
    </source>
</evidence>
<keyword evidence="3" id="KW-0546">Nucleotide metabolism</keyword>
<sequence>MAIPTRHPFAAQPELARSMKIRFASINQQKIREVREILEPSGIEVKPFPIRIEELRTEDLYQLVSDKLLVAFKMIGKPVFVEHTGLFINSLNGFPGGLTQIFWDRLQAERFSELIGRLDDPAAEARTLIGYCDGRKRHFFEGVVPGRISPSPAGHGGFEWDDVFIPEGQNQTFAQLGTQKNGLSMRRRALDAFVTFLRES</sequence>